<dbReference type="OrthoDB" id="7774376at2"/>
<accession>A0A3N4UQG1</accession>
<gene>
    <name evidence="1" type="ORF">EDD53_2963</name>
</gene>
<evidence type="ECO:0000313" key="1">
    <source>
        <dbReference type="EMBL" id="RPE62924.1"/>
    </source>
</evidence>
<proteinExistence type="predicted"/>
<keyword evidence="2" id="KW-1185">Reference proteome</keyword>
<dbReference type="Proteomes" id="UP000269689">
    <property type="component" value="Unassembled WGS sequence"/>
</dbReference>
<reference evidence="1 2" key="1">
    <citation type="submission" date="2018-11" db="EMBL/GenBank/DDBJ databases">
        <title>Genomic Encyclopedia of Type Strains, Phase IV (KMG-IV): sequencing the most valuable type-strain genomes for metagenomic binning, comparative biology and taxonomic classification.</title>
        <authorList>
            <person name="Goeker M."/>
        </authorList>
    </citation>
    <scope>NUCLEOTIDE SEQUENCE [LARGE SCALE GENOMIC DNA]</scope>
    <source>
        <strain evidence="1 2">DSM 104731</strain>
    </source>
</reference>
<protein>
    <submittedName>
        <fullName evidence="1">Uncharacterized protein</fullName>
    </submittedName>
</protein>
<evidence type="ECO:0000313" key="2">
    <source>
        <dbReference type="Proteomes" id="UP000269689"/>
    </source>
</evidence>
<comment type="caution">
    <text evidence="1">The sequence shown here is derived from an EMBL/GenBank/DDBJ whole genome shotgun (WGS) entry which is preliminary data.</text>
</comment>
<sequence>MGTRGEGGGHGDWSILRLAWGKTAQAERNVDGLRVKKDKRTGWAGVAQFSRFCFFCAILLAPQAEAQKAQIIRNDAGGNVSRYLMDVGTAAAFGKAVKIDGWCASACTLYLGSPYTCVTRRATLAFHAPRGGSAAQNRHAAQVMAAKLPRPVGRWFLQNAAHLTGNNHLTLSAQQLVRMGGARYC</sequence>
<name>A0A3N4UQG1_9RHOB</name>
<dbReference type="RefSeq" id="WP_123794270.1">
    <property type="nucleotide sequence ID" value="NZ_RKQK01000006.1"/>
</dbReference>
<dbReference type="AlphaFoldDB" id="A0A3N4UQG1"/>
<organism evidence="1 2">
    <name type="scientific">Pacificibacter maritimus</name>
    <dbReference type="NCBI Taxonomy" id="762213"/>
    <lineage>
        <taxon>Bacteria</taxon>
        <taxon>Pseudomonadati</taxon>
        <taxon>Pseudomonadota</taxon>
        <taxon>Alphaproteobacteria</taxon>
        <taxon>Rhodobacterales</taxon>
        <taxon>Roseobacteraceae</taxon>
        <taxon>Pacificibacter</taxon>
    </lineage>
</organism>
<dbReference type="EMBL" id="RKQK01000006">
    <property type="protein sequence ID" value="RPE62924.1"/>
    <property type="molecule type" value="Genomic_DNA"/>
</dbReference>